<protein>
    <submittedName>
        <fullName evidence="8">MFS transporter</fullName>
    </submittedName>
</protein>
<dbReference type="Pfam" id="PF07690">
    <property type="entry name" value="MFS_1"/>
    <property type="match status" value="1"/>
</dbReference>
<dbReference type="GO" id="GO:0022857">
    <property type="term" value="F:transmembrane transporter activity"/>
    <property type="evidence" value="ECO:0007669"/>
    <property type="project" value="InterPro"/>
</dbReference>
<feature type="transmembrane region" description="Helical" evidence="7">
    <location>
        <begin position="305"/>
        <end position="323"/>
    </location>
</feature>
<organism evidence="8 9">
    <name type="scientific">Aeromicrobium yanjiei</name>
    <dbReference type="NCBI Taxonomy" id="2662028"/>
    <lineage>
        <taxon>Bacteria</taxon>
        <taxon>Bacillati</taxon>
        <taxon>Actinomycetota</taxon>
        <taxon>Actinomycetes</taxon>
        <taxon>Propionibacteriales</taxon>
        <taxon>Nocardioidaceae</taxon>
        <taxon>Aeromicrobium</taxon>
    </lineage>
</organism>
<feature type="transmembrane region" description="Helical" evidence="7">
    <location>
        <begin position="170"/>
        <end position="189"/>
    </location>
</feature>
<feature type="transmembrane region" description="Helical" evidence="7">
    <location>
        <begin position="280"/>
        <end position="299"/>
    </location>
</feature>
<feature type="transmembrane region" description="Helical" evidence="7">
    <location>
        <begin position="47"/>
        <end position="72"/>
    </location>
</feature>
<dbReference type="EMBL" id="CP045737">
    <property type="protein sequence ID" value="QGG40325.1"/>
    <property type="molecule type" value="Genomic_DNA"/>
</dbReference>
<evidence type="ECO:0000256" key="3">
    <source>
        <dbReference type="ARBA" id="ARBA00022475"/>
    </source>
</evidence>
<keyword evidence="5 7" id="KW-1133">Transmembrane helix</keyword>
<dbReference type="PANTHER" id="PTHR23517">
    <property type="entry name" value="RESISTANCE PROTEIN MDTM, PUTATIVE-RELATED-RELATED"/>
    <property type="match status" value="1"/>
</dbReference>
<evidence type="ECO:0000256" key="1">
    <source>
        <dbReference type="ARBA" id="ARBA00004651"/>
    </source>
</evidence>
<feature type="transmembrane region" description="Helical" evidence="7">
    <location>
        <begin position="143"/>
        <end position="164"/>
    </location>
</feature>
<dbReference type="InterPro" id="IPR036259">
    <property type="entry name" value="MFS_trans_sf"/>
</dbReference>
<dbReference type="Gene3D" id="1.20.1250.20">
    <property type="entry name" value="MFS general substrate transporter like domains"/>
    <property type="match status" value="1"/>
</dbReference>
<proteinExistence type="predicted"/>
<evidence type="ECO:0000256" key="7">
    <source>
        <dbReference type="SAM" id="Phobius"/>
    </source>
</evidence>
<sequence>MTPWLRGALKGRMPDSAAFWLLFSIVASVCALSGAPTPLYRVYQQNWGFSEITTTVVFAAYALGILLALITVGSLSDHLGRKPVVLVCVLLQIGVESLFVFADGVPMLLSARLLQGLVTGAVFGALGAAMIDLDRVRGVTANAAAAPLGGASGAMAAGVFVQYLPDPTRLIYIALAVTLSVQAVLVPFMRETCARRPGSLRSLRPQFGLPRSVRRRFLVSAPVLVASWSLFGLYGALGPTIVRELNGQTSPVLGGLTIVAISGIGALTVLTLASRVSPRVLMLFATTALIVGMAGTLVAMQERSLPGFFAASFVAGSGFGAGYQAGTRSVMPLVSTHERAGVLSIILVLCYASMGVPTVVAGFLIAHAVPVLDTASGYAVFLIVLASAALLGAIRPTAAAVDDSLDVDRSA</sequence>
<dbReference type="AlphaFoldDB" id="A0A5Q2MJ29"/>
<keyword evidence="9" id="KW-1185">Reference proteome</keyword>
<dbReference type="InterPro" id="IPR050171">
    <property type="entry name" value="MFS_Transporters"/>
</dbReference>
<evidence type="ECO:0000256" key="2">
    <source>
        <dbReference type="ARBA" id="ARBA00022448"/>
    </source>
</evidence>
<accession>A0A5Q2MJ29</accession>
<evidence type="ECO:0000256" key="5">
    <source>
        <dbReference type="ARBA" id="ARBA00022989"/>
    </source>
</evidence>
<feature type="transmembrane region" description="Helical" evidence="7">
    <location>
        <begin position="217"/>
        <end position="237"/>
    </location>
</feature>
<feature type="transmembrane region" description="Helical" evidence="7">
    <location>
        <begin position="113"/>
        <end position="131"/>
    </location>
</feature>
<name>A0A5Q2MJ29_9ACTN</name>
<evidence type="ECO:0000313" key="9">
    <source>
        <dbReference type="Proteomes" id="UP000392064"/>
    </source>
</evidence>
<gene>
    <name evidence="8" type="ORF">GEV26_02475</name>
</gene>
<keyword evidence="6 7" id="KW-0472">Membrane</keyword>
<dbReference type="SUPFAM" id="SSF103473">
    <property type="entry name" value="MFS general substrate transporter"/>
    <property type="match status" value="1"/>
</dbReference>
<feature type="transmembrane region" description="Helical" evidence="7">
    <location>
        <begin position="375"/>
        <end position="394"/>
    </location>
</feature>
<evidence type="ECO:0000256" key="6">
    <source>
        <dbReference type="ARBA" id="ARBA00023136"/>
    </source>
</evidence>
<feature type="transmembrane region" description="Helical" evidence="7">
    <location>
        <begin position="252"/>
        <end position="273"/>
    </location>
</feature>
<keyword evidence="2" id="KW-0813">Transport</keyword>
<reference evidence="8 9" key="1">
    <citation type="submission" date="2019-11" db="EMBL/GenBank/DDBJ databases">
        <authorList>
            <person name="Li J."/>
        </authorList>
    </citation>
    <scope>NUCLEOTIDE SEQUENCE [LARGE SCALE GENOMIC DNA]</scope>
    <source>
        <strain evidence="8 9">MF47</strain>
    </source>
</reference>
<dbReference type="KEGG" id="aef:GEV26_02475"/>
<comment type="subcellular location">
    <subcellularLocation>
        <location evidence="1">Cell membrane</location>
        <topology evidence="1">Multi-pass membrane protein</topology>
    </subcellularLocation>
</comment>
<keyword evidence="3" id="KW-1003">Cell membrane</keyword>
<dbReference type="Proteomes" id="UP000392064">
    <property type="component" value="Chromosome"/>
</dbReference>
<evidence type="ECO:0000256" key="4">
    <source>
        <dbReference type="ARBA" id="ARBA00022692"/>
    </source>
</evidence>
<evidence type="ECO:0000313" key="8">
    <source>
        <dbReference type="EMBL" id="QGG40325.1"/>
    </source>
</evidence>
<keyword evidence="4 7" id="KW-0812">Transmembrane</keyword>
<feature type="transmembrane region" description="Helical" evidence="7">
    <location>
        <begin position="343"/>
        <end position="369"/>
    </location>
</feature>
<dbReference type="GO" id="GO:0005886">
    <property type="term" value="C:plasma membrane"/>
    <property type="evidence" value="ECO:0007669"/>
    <property type="project" value="UniProtKB-SubCell"/>
</dbReference>
<feature type="transmembrane region" description="Helical" evidence="7">
    <location>
        <begin position="84"/>
        <end position="101"/>
    </location>
</feature>
<dbReference type="InterPro" id="IPR011701">
    <property type="entry name" value="MFS"/>
</dbReference>